<dbReference type="PaxDb" id="35128-Thaps5899"/>
<dbReference type="OMA" id="NEDHANY"/>
<dbReference type="Proteomes" id="UP000001449">
    <property type="component" value="Chromosome 6"/>
</dbReference>
<feature type="compositionally biased region" description="Low complexity" evidence="2">
    <location>
        <begin position="64"/>
        <end position="81"/>
    </location>
</feature>
<dbReference type="eggNOG" id="ENOG502TA5J">
    <property type="taxonomic scope" value="Eukaryota"/>
</dbReference>
<evidence type="ECO:0000256" key="1">
    <source>
        <dbReference type="SAM" id="Coils"/>
    </source>
</evidence>
<feature type="region of interest" description="Disordered" evidence="2">
    <location>
        <begin position="517"/>
        <end position="536"/>
    </location>
</feature>
<feature type="compositionally biased region" description="Polar residues" evidence="2">
    <location>
        <begin position="133"/>
        <end position="142"/>
    </location>
</feature>
<feature type="compositionally biased region" description="Polar residues" evidence="2">
    <location>
        <begin position="263"/>
        <end position="284"/>
    </location>
</feature>
<dbReference type="GeneID" id="7451110"/>
<feature type="coiled-coil region" evidence="1">
    <location>
        <begin position="295"/>
        <end position="324"/>
    </location>
</feature>
<feature type="compositionally biased region" description="Low complexity" evidence="2">
    <location>
        <begin position="190"/>
        <end position="200"/>
    </location>
</feature>
<accession>B8C4Z6</accession>
<reference evidence="3 4" key="1">
    <citation type="journal article" date="2004" name="Science">
        <title>The genome of the diatom Thalassiosira pseudonana: ecology, evolution, and metabolism.</title>
        <authorList>
            <person name="Armbrust E.V."/>
            <person name="Berges J.A."/>
            <person name="Bowler C."/>
            <person name="Green B.R."/>
            <person name="Martinez D."/>
            <person name="Putnam N.H."/>
            <person name="Zhou S."/>
            <person name="Allen A.E."/>
            <person name="Apt K.E."/>
            <person name="Bechner M."/>
            <person name="Brzezinski M.A."/>
            <person name="Chaal B.K."/>
            <person name="Chiovitti A."/>
            <person name="Davis A.K."/>
            <person name="Demarest M.S."/>
            <person name="Detter J.C."/>
            <person name="Glavina T."/>
            <person name="Goodstein D."/>
            <person name="Hadi M.Z."/>
            <person name="Hellsten U."/>
            <person name="Hildebrand M."/>
            <person name="Jenkins B.D."/>
            <person name="Jurka J."/>
            <person name="Kapitonov V.V."/>
            <person name="Kroger N."/>
            <person name="Lau W.W."/>
            <person name="Lane T.W."/>
            <person name="Larimer F.W."/>
            <person name="Lippmeier J.C."/>
            <person name="Lucas S."/>
            <person name="Medina M."/>
            <person name="Montsant A."/>
            <person name="Obornik M."/>
            <person name="Parker M.S."/>
            <person name="Palenik B."/>
            <person name="Pazour G.J."/>
            <person name="Richardson P.M."/>
            <person name="Rynearson T.A."/>
            <person name="Saito M.A."/>
            <person name="Schwartz D.C."/>
            <person name="Thamatrakoln K."/>
            <person name="Valentin K."/>
            <person name="Vardi A."/>
            <person name="Wilkerson F.P."/>
            <person name="Rokhsar D.S."/>
        </authorList>
    </citation>
    <scope>NUCLEOTIDE SEQUENCE [LARGE SCALE GENOMIC DNA]</scope>
    <source>
        <strain evidence="3 4">CCMP1335</strain>
    </source>
</reference>
<keyword evidence="1" id="KW-0175">Coiled coil</keyword>
<feature type="compositionally biased region" description="Polar residues" evidence="2">
    <location>
        <begin position="517"/>
        <end position="535"/>
    </location>
</feature>
<feature type="compositionally biased region" description="Basic and acidic residues" evidence="2">
    <location>
        <begin position="115"/>
        <end position="132"/>
    </location>
</feature>
<dbReference type="RefSeq" id="XP_002291313.1">
    <property type="nucleotide sequence ID" value="XM_002291277.1"/>
</dbReference>
<reference evidence="3 4" key="2">
    <citation type="journal article" date="2008" name="Nature">
        <title>The Phaeodactylum genome reveals the evolutionary history of diatom genomes.</title>
        <authorList>
            <person name="Bowler C."/>
            <person name="Allen A.E."/>
            <person name="Badger J.H."/>
            <person name="Grimwood J."/>
            <person name="Jabbari K."/>
            <person name="Kuo A."/>
            <person name="Maheswari U."/>
            <person name="Martens C."/>
            <person name="Maumus F."/>
            <person name="Otillar R.P."/>
            <person name="Rayko E."/>
            <person name="Salamov A."/>
            <person name="Vandepoele K."/>
            <person name="Beszteri B."/>
            <person name="Gruber A."/>
            <person name="Heijde M."/>
            <person name="Katinka M."/>
            <person name="Mock T."/>
            <person name="Valentin K."/>
            <person name="Verret F."/>
            <person name="Berges J.A."/>
            <person name="Brownlee C."/>
            <person name="Cadoret J.P."/>
            <person name="Chiovitti A."/>
            <person name="Choi C.J."/>
            <person name="Coesel S."/>
            <person name="De Martino A."/>
            <person name="Detter J.C."/>
            <person name="Durkin C."/>
            <person name="Falciatore A."/>
            <person name="Fournet J."/>
            <person name="Haruta M."/>
            <person name="Huysman M.J."/>
            <person name="Jenkins B.D."/>
            <person name="Jiroutova K."/>
            <person name="Jorgensen R.E."/>
            <person name="Joubert Y."/>
            <person name="Kaplan A."/>
            <person name="Kroger N."/>
            <person name="Kroth P.G."/>
            <person name="La Roche J."/>
            <person name="Lindquist E."/>
            <person name="Lommer M."/>
            <person name="Martin-Jezequel V."/>
            <person name="Lopez P.J."/>
            <person name="Lucas S."/>
            <person name="Mangogna M."/>
            <person name="McGinnis K."/>
            <person name="Medlin L.K."/>
            <person name="Montsant A."/>
            <person name="Oudot-Le Secq M.P."/>
            <person name="Napoli C."/>
            <person name="Obornik M."/>
            <person name="Parker M.S."/>
            <person name="Petit J.L."/>
            <person name="Porcel B.M."/>
            <person name="Poulsen N."/>
            <person name="Robison M."/>
            <person name="Rychlewski L."/>
            <person name="Rynearson T.A."/>
            <person name="Schmutz J."/>
            <person name="Shapiro H."/>
            <person name="Siaut M."/>
            <person name="Stanley M."/>
            <person name="Sussman M.R."/>
            <person name="Taylor A.R."/>
            <person name="Vardi A."/>
            <person name="von Dassow P."/>
            <person name="Vyverman W."/>
            <person name="Willis A."/>
            <person name="Wyrwicz L.S."/>
            <person name="Rokhsar D.S."/>
            <person name="Weissenbach J."/>
            <person name="Armbrust E.V."/>
            <person name="Green B.R."/>
            <person name="Van de Peer Y."/>
            <person name="Grigoriev I.V."/>
        </authorList>
    </citation>
    <scope>NUCLEOTIDE SEQUENCE [LARGE SCALE GENOMIC DNA]</scope>
    <source>
        <strain evidence="3 4">CCMP1335</strain>
    </source>
</reference>
<organism evidence="3 4">
    <name type="scientific">Thalassiosira pseudonana</name>
    <name type="common">Marine diatom</name>
    <name type="synonym">Cyclotella nana</name>
    <dbReference type="NCBI Taxonomy" id="35128"/>
    <lineage>
        <taxon>Eukaryota</taxon>
        <taxon>Sar</taxon>
        <taxon>Stramenopiles</taxon>
        <taxon>Ochrophyta</taxon>
        <taxon>Bacillariophyta</taxon>
        <taxon>Coscinodiscophyceae</taxon>
        <taxon>Thalassiosirophycidae</taxon>
        <taxon>Thalassiosirales</taxon>
        <taxon>Thalassiosiraceae</taxon>
        <taxon>Thalassiosira</taxon>
    </lineage>
</organism>
<name>B8C4Z6_THAPS</name>
<dbReference type="HOGENOM" id="CLU_474527_0_0_1"/>
<dbReference type="InParanoid" id="B8C4Z6"/>
<feature type="compositionally biased region" description="Low complexity" evidence="2">
    <location>
        <begin position="150"/>
        <end position="172"/>
    </location>
</feature>
<protein>
    <submittedName>
        <fullName evidence="3">Uncharacterized protein</fullName>
    </submittedName>
</protein>
<feature type="region of interest" description="Disordered" evidence="2">
    <location>
        <begin position="1"/>
        <end position="284"/>
    </location>
</feature>
<keyword evidence="4" id="KW-1185">Reference proteome</keyword>
<gene>
    <name evidence="3" type="ORF">THAPSDRAFT_5899</name>
</gene>
<evidence type="ECO:0000256" key="2">
    <source>
        <dbReference type="SAM" id="MobiDB-lite"/>
    </source>
</evidence>
<feature type="compositionally biased region" description="Polar residues" evidence="2">
    <location>
        <begin position="234"/>
        <end position="252"/>
    </location>
</feature>
<dbReference type="AlphaFoldDB" id="B8C4Z6"/>
<dbReference type="EMBL" id="CM000643">
    <property type="protein sequence ID" value="EED91420.1"/>
    <property type="molecule type" value="Genomic_DNA"/>
</dbReference>
<evidence type="ECO:0000313" key="3">
    <source>
        <dbReference type="EMBL" id="EED91420.1"/>
    </source>
</evidence>
<proteinExistence type="predicted"/>
<sequence>MGFAEQLAKKAAEAKSHREVGASPYRHIGVVSGRSVGSANSNRSISSEGGGTSSFADQLRQKASLKPSPSSTSTVLPTPKKVPSGALDADLPRTPAPPSLGVKQYGTTPQKPRHGVMENKDVQSQQRCEEVRTMTSSSSGSFADQLRLKASATASTSNVSTSSNGTKQQEQQEQQKHGGELLLESDSIETTKQSTNETTTHPMQIQRANDDDDDDPRSQLKPTVVVSSPIPMQMQRSDMPQCQQQSNPTSLNLHRPQHFATGDDQQQSQSQPVHDTQQPDIHSPTSAIFGAWSQIESLQNRLREAELRAKKESQRAELASYELKMARQLSPLATDVVAANGMSNGMESGESLDSVSLNEEVTTVAPVKSEKDHEETVGTTYSHNPHSNDDLLLWKKRALEAEELFKEMERARVVVSTTQPPPTTPQHTTSAAESDLIRLKNAEIHVLRSQIHRLERRIQEECEHNEDIMRSYHHHHASGGPPLVVAECTTTGSTEMEEFRLLRNEIRHLQYQLSQKSNTGMNGASTTGSTLSSIDVNEDHANYDDEEEVEEEGAGSSWGLCCIRKSRRGYGRVTR</sequence>
<dbReference type="KEGG" id="tps:THAPSDRAFT_5899"/>
<evidence type="ECO:0000313" key="4">
    <source>
        <dbReference type="Proteomes" id="UP000001449"/>
    </source>
</evidence>
<feature type="compositionally biased region" description="Basic and acidic residues" evidence="2">
    <location>
        <begin position="7"/>
        <end position="20"/>
    </location>
</feature>
<feature type="compositionally biased region" description="Polar residues" evidence="2">
    <location>
        <begin position="35"/>
        <end position="47"/>
    </location>
</feature>